<name>A0A0C4JN07_9GAMM</name>
<dbReference type="AlphaFoldDB" id="A0A0C4JN07"/>
<proteinExistence type="predicted"/>
<evidence type="ECO:0000256" key="1">
    <source>
        <dbReference type="SAM" id="Phobius"/>
    </source>
</evidence>
<keyword evidence="1" id="KW-1133">Transmembrane helix</keyword>
<feature type="transmembrane region" description="Helical" evidence="1">
    <location>
        <begin position="34"/>
        <end position="50"/>
    </location>
</feature>
<keyword evidence="1" id="KW-0812">Transmembrane</keyword>
<keyword evidence="1" id="KW-0472">Membrane</keyword>
<evidence type="ECO:0000313" key="2">
    <source>
        <dbReference type="EMBL" id="AHA59189.1"/>
    </source>
</evidence>
<organism evidence="2">
    <name type="scientific">Photobacterium gaetbulicola Gung47</name>
    <dbReference type="NCBI Taxonomy" id="658445"/>
    <lineage>
        <taxon>Bacteria</taxon>
        <taxon>Pseudomonadati</taxon>
        <taxon>Pseudomonadota</taxon>
        <taxon>Gammaproteobacteria</taxon>
        <taxon>Vibrionales</taxon>
        <taxon>Vibrionaceae</taxon>
        <taxon>Photobacterium</taxon>
    </lineage>
</organism>
<geneLocation type="plasmid" evidence="2">
    <name>unnamed</name>
</geneLocation>
<feature type="transmembrane region" description="Helical" evidence="1">
    <location>
        <begin position="9"/>
        <end position="28"/>
    </location>
</feature>
<keyword evidence="2" id="KW-0614">Plasmid</keyword>
<sequence length="63" mass="7359">MFSQKNKKAHLLIVTIYLMWLPLNSLLLLETENLIWAATLIPHFAGIVFFKQSSDYKTKYLSD</sequence>
<accession>A0A0C4JN07</accession>
<protein>
    <submittedName>
        <fullName evidence="2">Uncharacterized protein</fullName>
    </submittedName>
</protein>
<reference evidence="2" key="1">
    <citation type="submission" date="2013-11" db="EMBL/GenBank/DDBJ databases">
        <title>Complete genome sequence of the lipase-producing bacterium Photobacterium gaetbulicola Gung47.</title>
        <authorList>
            <person name="Kim Y.-O."/>
        </authorList>
    </citation>
    <scope>NUCLEOTIDE SEQUENCE</scope>
    <source>
        <strain evidence="2">Gung47</strain>
        <plasmid evidence="2">unnamed</plasmid>
    </source>
</reference>
<gene>
    <name evidence="2" type="ORF">H744_p0100</name>
</gene>
<dbReference type="EMBL" id="KC687076">
    <property type="protein sequence ID" value="AHA59189.1"/>
    <property type="molecule type" value="Genomic_DNA"/>
</dbReference>